<keyword evidence="1" id="KW-0597">Phosphoprotein</keyword>
<dbReference type="SMART" id="SM00850">
    <property type="entry name" value="LytTR"/>
    <property type="match status" value="1"/>
</dbReference>
<dbReference type="Proteomes" id="UP000199634">
    <property type="component" value="Unassembled WGS sequence"/>
</dbReference>
<dbReference type="SUPFAM" id="SSF52172">
    <property type="entry name" value="CheY-like"/>
    <property type="match status" value="1"/>
</dbReference>
<dbReference type="Pfam" id="PF04397">
    <property type="entry name" value="LytTR"/>
    <property type="match status" value="1"/>
</dbReference>
<sequence>MYRCFVLDDEKYAADIIVSFIEKVPFLTLVEASNNVFSAIDRINRGEVDLLFLDVQMPDLNGIEVLKVISNRCRVILTTAYPDYALEGFEFDVTDYLMKPIAFDRFLRAVEKVRRQEKLQPIQTAHQPDTFLMLKGDRKHKYHKIFLDNIYYIESLRNYAKFVTNNGTVVCYQNLVALSELLPYPQFMRIHRSFIISNKHLSTVEGNTVKLADTLIPIGESYKKAFFEYLNKGVIK</sequence>
<dbReference type="GO" id="GO:0000156">
    <property type="term" value="F:phosphorelay response regulator activity"/>
    <property type="evidence" value="ECO:0007669"/>
    <property type="project" value="TreeGrafter"/>
</dbReference>
<dbReference type="SMART" id="SM00448">
    <property type="entry name" value="REC"/>
    <property type="match status" value="1"/>
</dbReference>
<dbReference type="Gene3D" id="2.40.50.1020">
    <property type="entry name" value="LytTr DNA-binding domain"/>
    <property type="match status" value="1"/>
</dbReference>
<dbReference type="RefSeq" id="WP_091102852.1">
    <property type="nucleotide sequence ID" value="NZ_FNXE01000076.1"/>
</dbReference>
<gene>
    <name evidence="4" type="ORF">SAMN02927937_02877</name>
</gene>
<feature type="domain" description="HTH LytTR-type" evidence="3">
    <location>
        <begin position="134"/>
        <end position="196"/>
    </location>
</feature>
<evidence type="ECO:0000313" key="5">
    <source>
        <dbReference type="Proteomes" id="UP000199634"/>
    </source>
</evidence>
<feature type="domain" description="Response regulatory" evidence="2">
    <location>
        <begin position="3"/>
        <end position="114"/>
    </location>
</feature>
<proteinExistence type="predicted"/>
<evidence type="ECO:0000256" key="1">
    <source>
        <dbReference type="PROSITE-ProRule" id="PRU00169"/>
    </source>
</evidence>
<dbReference type="PANTHER" id="PTHR45526">
    <property type="entry name" value="TRANSCRIPTIONAL REGULATORY PROTEIN DPIA"/>
    <property type="match status" value="1"/>
</dbReference>
<dbReference type="InterPro" id="IPR011006">
    <property type="entry name" value="CheY-like_superfamily"/>
</dbReference>
<dbReference type="InterPro" id="IPR051271">
    <property type="entry name" value="2C-system_Tx_regulators"/>
</dbReference>
<protein>
    <submittedName>
        <fullName evidence="4">Two component transcriptional regulator, LytTR family</fullName>
    </submittedName>
</protein>
<dbReference type="InterPro" id="IPR001789">
    <property type="entry name" value="Sig_transdc_resp-reg_receiver"/>
</dbReference>
<keyword evidence="5" id="KW-1185">Reference proteome</keyword>
<evidence type="ECO:0000313" key="4">
    <source>
        <dbReference type="EMBL" id="SEI03511.1"/>
    </source>
</evidence>
<dbReference type="GO" id="GO:0003677">
    <property type="term" value="F:DNA binding"/>
    <property type="evidence" value="ECO:0007669"/>
    <property type="project" value="InterPro"/>
</dbReference>
<evidence type="ECO:0000259" key="2">
    <source>
        <dbReference type="PROSITE" id="PS50110"/>
    </source>
</evidence>
<dbReference type="PROSITE" id="PS50110">
    <property type="entry name" value="RESPONSE_REGULATORY"/>
    <property type="match status" value="1"/>
</dbReference>
<accession>A0A1H6MNT7</accession>
<dbReference type="PANTHER" id="PTHR45526:SF1">
    <property type="entry name" value="TRANSCRIPTIONAL REGULATORY PROTEIN DCUR-RELATED"/>
    <property type="match status" value="1"/>
</dbReference>
<feature type="modified residue" description="4-aspartylphosphate" evidence="1">
    <location>
        <position position="54"/>
    </location>
</feature>
<organism evidence="4 5">
    <name type="scientific">Paenimyroides marinum</name>
    <dbReference type="NCBI Taxonomy" id="1159016"/>
    <lineage>
        <taxon>Bacteria</taxon>
        <taxon>Pseudomonadati</taxon>
        <taxon>Bacteroidota</taxon>
        <taxon>Flavobacteriia</taxon>
        <taxon>Flavobacteriales</taxon>
        <taxon>Flavobacteriaceae</taxon>
        <taxon>Paenimyroides</taxon>
    </lineage>
</organism>
<dbReference type="OrthoDB" id="2168082at2"/>
<evidence type="ECO:0000259" key="3">
    <source>
        <dbReference type="PROSITE" id="PS50930"/>
    </source>
</evidence>
<dbReference type="STRING" id="1159016.SAMN02927937_02877"/>
<dbReference type="PROSITE" id="PS50930">
    <property type="entry name" value="HTH_LYTTR"/>
    <property type="match status" value="1"/>
</dbReference>
<dbReference type="Gene3D" id="3.40.50.2300">
    <property type="match status" value="1"/>
</dbReference>
<dbReference type="Pfam" id="PF00072">
    <property type="entry name" value="Response_reg"/>
    <property type="match status" value="1"/>
</dbReference>
<dbReference type="EMBL" id="FNXE01000076">
    <property type="protein sequence ID" value="SEI03511.1"/>
    <property type="molecule type" value="Genomic_DNA"/>
</dbReference>
<reference evidence="4 5" key="1">
    <citation type="submission" date="2016-10" db="EMBL/GenBank/DDBJ databases">
        <authorList>
            <person name="de Groot N.N."/>
        </authorList>
    </citation>
    <scope>NUCLEOTIDE SEQUENCE [LARGE SCALE GENOMIC DNA]</scope>
    <source>
        <strain evidence="4 5">CGMCC 1.10825</strain>
    </source>
</reference>
<dbReference type="InterPro" id="IPR007492">
    <property type="entry name" value="LytTR_DNA-bd_dom"/>
</dbReference>
<name>A0A1H6MNT7_9FLAO</name>
<dbReference type="AlphaFoldDB" id="A0A1H6MNT7"/>